<dbReference type="Proteomes" id="UP000190888">
    <property type="component" value="Unassembled WGS sequence"/>
</dbReference>
<dbReference type="SMART" id="SM00710">
    <property type="entry name" value="PbH1"/>
    <property type="match status" value="6"/>
</dbReference>
<reference evidence="2 3" key="1">
    <citation type="submission" date="2017-02" db="EMBL/GenBank/DDBJ databases">
        <authorList>
            <person name="Peterson S.W."/>
        </authorList>
    </citation>
    <scope>NUCLEOTIDE SEQUENCE [LARGE SCALE GENOMIC DNA]</scope>
    <source>
        <strain evidence="2 3">DSM 22335</strain>
    </source>
</reference>
<keyword evidence="2" id="KW-0456">Lyase</keyword>
<evidence type="ECO:0000313" key="3">
    <source>
        <dbReference type="Proteomes" id="UP000190888"/>
    </source>
</evidence>
<proteinExistence type="predicted"/>
<dbReference type="CDD" id="cd14251">
    <property type="entry name" value="PL-6"/>
    <property type="match status" value="1"/>
</dbReference>
<dbReference type="Pfam" id="PF14592">
    <property type="entry name" value="Chondroitinas_B"/>
    <property type="match status" value="1"/>
</dbReference>
<gene>
    <name evidence="2" type="ORF">SAMN04488132_105229</name>
</gene>
<dbReference type="Gene3D" id="2.160.20.10">
    <property type="entry name" value="Single-stranded right-handed beta-helix, Pectin lyase-like"/>
    <property type="match status" value="2"/>
</dbReference>
<name>A0A1T4PAA7_9BACT</name>
<evidence type="ECO:0000256" key="1">
    <source>
        <dbReference type="SAM" id="SignalP"/>
    </source>
</evidence>
<dbReference type="InterPro" id="IPR012334">
    <property type="entry name" value="Pectin_lyas_fold"/>
</dbReference>
<organism evidence="2 3">
    <name type="scientific">Sediminibacterium ginsengisoli</name>
    <dbReference type="NCBI Taxonomy" id="413434"/>
    <lineage>
        <taxon>Bacteria</taxon>
        <taxon>Pseudomonadati</taxon>
        <taxon>Bacteroidota</taxon>
        <taxon>Chitinophagia</taxon>
        <taxon>Chitinophagales</taxon>
        <taxon>Chitinophagaceae</taxon>
        <taxon>Sediminibacterium</taxon>
    </lineage>
</organism>
<keyword evidence="1" id="KW-0732">Signal</keyword>
<dbReference type="InterPro" id="IPR006626">
    <property type="entry name" value="PbH1"/>
</dbReference>
<feature type="signal peptide" evidence="1">
    <location>
        <begin position="1"/>
        <end position="18"/>
    </location>
</feature>
<dbReference type="GO" id="GO:0016829">
    <property type="term" value="F:lyase activity"/>
    <property type="evidence" value="ECO:0007669"/>
    <property type="project" value="UniProtKB-KW"/>
</dbReference>
<keyword evidence="3" id="KW-1185">Reference proteome</keyword>
<sequence length="764" mass="83875">MRKLILHICLFLVISAEAQPVRNQAELDNAIRKATPGSRIVMAKGEWNNTVILFEAKGTPGSPIVIEAEEAGAVKLTGNSSLRFAGDHLEVRGLRFTNGFTQAGPVVEFRKNDQLLANDCRITNCVIEDFSKPDRFTSDSWIVFWGKRNRMDHCTIGDKLNIGTTLIVELNDERSQRNFHRIDSNHFYRRSVLGSNGGEEIRVGVSRYSLTPSNTIIEHNYFEKVNGEVEIISIKSCYNTVSMNTFFECEGGLVLRHGDHNVVTGNLFLGNGKPFTGGIRVINPDQTVTHNLVLNAAGVRFRSALGVLNGVPNSQINRYFQVKNSTISRNSFIDCAAIVFGAGKDNERTAAPENVLFSGNYISVKKGPLYEDLNNDGGMIIKNNGTDAVTAPKGFAKIKTRQVEWNGMQLTYPADTSVGADLAKVGYVDKRKVGAAYFRTEAAAEPAGKTITVKPEQSKQLPAIVAGAGVNDVILLTGGGRYEMDASLKVDKKITIRADTRTELVHVGEKSLPAFIIIENGGSLTVSGISFNSAWQSFGDAQSAIVPAAKNMNRHYQLVVKDCEFYNFNESSYASFKAAKGTFADSLVFENCLFRNMSGAAIDLSAERDDKGIYNAENVIIRNCIFTDMLAGAINIYRGGNDESTTGPFVTIDHCIFNNVENREQGCVVKLLGVQYARITNSIFNHSGQGGRSIWFEEMGWDDIKVDHCNFYEAGRVQSFYGRLMGKNNSKLNPMFVKNDEKLQLPAGSQLKNKASDGGAVGIK</sequence>
<evidence type="ECO:0000313" key="2">
    <source>
        <dbReference type="EMBL" id="SJZ88267.1"/>
    </source>
</evidence>
<dbReference type="InterPro" id="IPR039513">
    <property type="entry name" value="PL-6"/>
</dbReference>
<dbReference type="RefSeq" id="WP_245825652.1">
    <property type="nucleotide sequence ID" value="NZ_FUWH01000005.1"/>
</dbReference>
<accession>A0A1T4PAA7</accession>
<protein>
    <submittedName>
        <fullName evidence="2">Poly(Beta-D-mannuronate) lyase</fullName>
    </submittedName>
</protein>
<dbReference type="STRING" id="413434.SAMN04488132_105229"/>
<dbReference type="InterPro" id="IPR011050">
    <property type="entry name" value="Pectin_lyase_fold/virulence"/>
</dbReference>
<dbReference type="EMBL" id="FUWH01000005">
    <property type="protein sequence ID" value="SJZ88267.1"/>
    <property type="molecule type" value="Genomic_DNA"/>
</dbReference>
<feature type="chain" id="PRO_5012572079" evidence="1">
    <location>
        <begin position="19"/>
        <end position="764"/>
    </location>
</feature>
<dbReference type="SUPFAM" id="SSF51126">
    <property type="entry name" value="Pectin lyase-like"/>
    <property type="match status" value="2"/>
</dbReference>
<dbReference type="AlphaFoldDB" id="A0A1T4PAA7"/>